<sequence>MLFDPLLPMRCPAQGIRAILVLVALVLSAAPAMAQVNWRMTTEYPQNNISGIGLTSFADRVAARTNGFVTVANAFDNELKINSGEMPRAALDGRIAGGDAFAGALSGLDPVLGLSTLPFLVQSVDLARATNLRARPLYEKALAARGLKLLYVTIWPATGLWSDHALEGADALPRLNLRAYDVNSGEVMRAAGANAQFLPMDAALAGLREHRLNAFLTSGDGGAGRKLWDFLPYFTAINYAMPVSIAFVRSDAFAELSEPVQREVLAAATETEQSQFALLTHRTIENYARMRDNGVRIAEPAPASLVAALRKAATPAITTWETQAGADAAAIVEWTRQQ</sequence>
<evidence type="ECO:0000313" key="4">
    <source>
        <dbReference type="Proteomes" id="UP000193335"/>
    </source>
</evidence>
<keyword evidence="1 2" id="KW-0732">Signal</keyword>
<dbReference type="Pfam" id="PF03480">
    <property type="entry name" value="DctP"/>
    <property type="match status" value="1"/>
</dbReference>
<dbReference type="EMBL" id="NAFL01000286">
    <property type="protein sequence ID" value="OSJ22335.1"/>
    <property type="molecule type" value="Genomic_DNA"/>
</dbReference>
<dbReference type="GO" id="GO:0055085">
    <property type="term" value="P:transmembrane transport"/>
    <property type="evidence" value="ECO:0007669"/>
    <property type="project" value="InterPro"/>
</dbReference>
<reference evidence="3 4" key="1">
    <citation type="submission" date="2017-03" db="EMBL/GenBank/DDBJ databases">
        <title>Whole genome sequences of fourteen strains of Bradyrhizobium canariense and one strain of Bradyrhizobium japonicum isolated from Lupinus (Papilionoideae: Genisteae) species in Algeria.</title>
        <authorList>
            <person name="Crovadore J."/>
            <person name="Chekireb D."/>
            <person name="Brachmann A."/>
            <person name="Chablais R."/>
            <person name="Cochard B."/>
            <person name="Lefort F."/>
        </authorList>
    </citation>
    <scope>NUCLEOTIDE SEQUENCE [LARGE SCALE GENOMIC DNA]</scope>
    <source>
        <strain evidence="3 4">UBMA197</strain>
    </source>
</reference>
<protein>
    <submittedName>
        <fullName evidence="3">C4-dicarboxylate ABC transporter substrate-binding protein</fullName>
    </submittedName>
</protein>
<organism evidence="3 4">
    <name type="scientific">Bradyrhizobium japonicum</name>
    <dbReference type="NCBI Taxonomy" id="375"/>
    <lineage>
        <taxon>Bacteria</taxon>
        <taxon>Pseudomonadati</taxon>
        <taxon>Pseudomonadota</taxon>
        <taxon>Alphaproteobacteria</taxon>
        <taxon>Hyphomicrobiales</taxon>
        <taxon>Nitrobacteraceae</taxon>
        <taxon>Bradyrhizobium</taxon>
    </lineage>
</organism>
<feature type="chain" id="PRO_5011965835" evidence="2">
    <location>
        <begin position="35"/>
        <end position="338"/>
    </location>
</feature>
<dbReference type="AlphaFoldDB" id="A0A1Y2J9M5"/>
<dbReference type="InterPro" id="IPR038404">
    <property type="entry name" value="TRAP_DctP_sf"/>
</dbReference>
<dbReference type="PANTHER" id="PTHR33376:SF4">
    <property type="entry name" value="SIALIC ACID-BINDING PERIPLASMIC PROTEIN SIAP"/>
    <property type="match status" value="1"/>
</dbReference>
<name>A0A1Y2J9M5_BRAJP</name>
<feature type="signal peptide" evidence="2">
    <location>
        <begin position="1"/>
        <end position="34"/>
    </location>
</feature>
<evidence type="ECO:0000256" key="1">
    <source>
        <dbReference type="ARBA" id="ARBA00022729"/>
    </source>
</evidence>
<evidence type="ECO:0000256" key="2">
    <source>
        <dbReference type="SAM" id="SignalP"/>
    </source>
</evidence>
<accession>A0A1Y2J9M5</accession>
<evidence type="ECO:0000313" key="3">
    <source>
        <dbReference type="EMBL" id="OSJ22335.1"/>
    </source>
</evidence>
<dbReference type="PANTHER" id="PTHR33376">
    <property type="match status" value="1"/>
</dbReference>
<comment type="caution">
    <text evidence="3">The sequence shown here is derived from an EMBL/GenBank/DDBJ whole genome shotgun (WGS) entry which is preliminary data.</text>
</comment>
<dbReference type="CDD" id="cd13602">
    <property type="entry name" value="PBP2_TRAP_BpDctp6_7"/>
    <property type="match status" value="1"/>
</dbReference>
<dbReference type="Proteomes" id="UP000193335">
    <property type="component" value="Unassembled WGS sequence"/>
</dbReference>
<dbReference type="NCBIfam" id="NF037995">
    <property type="entry name" value="TRAP_S1"/>
    <property type="match status" value="1"/>
</dbReference>
<proteinExistence type="predicted"/>
<dbReference type="InterPro" id="IPR018389">
    <property type="entry name" value="DctP_fam"/>
</dbReference>
<dbReference type="RefSeq" id="WP_085405553.1">
    <property type="nucleotide sequence ID" value="NZ_NAFL01000286.1"/>
</dbReference>
<gene>
    <name evidence="3" type="ORF">BSZ19_48045</name>
</gene>
<dbReference type="Gene3D" id="3.40.190.170">
    <property type="entry name" value="Bacterial extracellular solute-binding protein, family 7"/>
    <property type="match status" value="1"/>
</dbReference>